<dbReference type="OrthoDB" id="9779738at2"/>
<comment type="catalytic activity">
    <reaction evidence="1 9">
        <text>Release of an N-terminal pyroglutamyl group from a polypeptide, the second amino acid generally not being Pro.</text>
        <dbReference type="EC" id="3.4.19.3"/>
    </reaction>
</comment>
<keyword evidence="8" id="KW-0788">Thiol protease</keyword>
<keyword evidence="5" id="KW-0963">Cytoplasm</keyword>
<sequence length="231" mass="23486">MTAPPPAAPDPSSPAQVLVTGFAPFDGEEVNPSWQAAELLAADPPPGVRVRAVRISCAFGTALEELRAAVEDAGDGLDLVVCLGQAGGRTDLTVERVALNVDDARIPDNAGRRPVDEPVVAGGPAAYFSTLPIKACAAAAREAGVPASVSQTAGTFVCNHLFYGLAHLLATEHPAVRGGFVHVPYTPQQAAAHAPTPPSLSVRDAAHGLAAMVATAARTTVDLRVAGGATH</sequence>
<evidence type="ECO:0000256" key="7">
    <source>
        <dbReference type="ARBA" id="ARBA00022801"/>
    </source>
</evidence>
<evidence type="ECO:0000256" key="2">
    <source>
        <dbReference type="ARBA" id="ARBA00002280"/>
    </source>
</evidence>
<dbReference type="InterPro" id="IPR033694">
    <property type="entry name" value="PGPEP1_Cys_AS"/>
</dbReference>
<dbReference type="NCBIfam" id="NF009676">
    <property type="entry name" value="PRK13197.1"/>
    <property type="match status" value="1"/>
</dbReference>
<evidence type="ECO:0000313" key="11">
    <source>
        <dbReference type="EMBL" id="RCG14842.1"/>
    </source>
</evidence>
<dbReference type="GO" id="GO:0016920">
    <property type="term" value="F:pyroglutamyl-peptidase activity"/>
    <property type="evidence" value="ECO:0007669"/>
    <property type="project" value="UniProtKB-EC"/>
</dbReference>
<comment type="caution">
    <text evidence="11">The sequence shown here is derived from an EMBL/GenBank/DDBJ whole genome shotgun (WGS) entry which is preliminary data.</text>
</comment>
<gene>
    <name evidence="11" type="primary">pcp</name>
    <name evidence="11" type="ORF">DQ392_27535</name>
</gene>
<evidence type="ECO:0000256" key="3">
    <source>
        <dbReference type="ARBA" id="ARBA00004496"/>
    </source>
</evidence>
<keyword evidence="7 11" id="KW-0378">Hydrolase</keyword>
<evidence type="ECO:0000256" key="5">
    <source>
        <dbReference type="ARBA" id="ARBA00022490"/>
    </source>
</evidence>
<dbReference type="RefSeq" id="WP_114018407.1">
    <property type="nucleotide sequence ID" value="NZ_QOIM01000042.1"/>
</dbReference>
<feature type="active site" evidence="9">
    <location>
        <position position="95"/>
    </location>
</feature>
<evidence type="ECO:0000256" key="8">
    <source>
        <dbReference type="ARBA" id="ARBA00022807"/>
    </source>
</evidence>
<dbReference type="AlphaFoldDB" id="A0A367EAT7"/>
<dbReference type="PANTHER" id="PTHR23402:SF1">
    <property type="entry name" value="PYROGLUTAMYL-PEPTIDASE I"/>
    <property type="match status" value="1"/>
</dbReference>
<dbReference type="NCBIfam" id="TIGR00504">
    <property type="entry name" value="pyro_pdase"/>
    <property type="match status" value="1"/>
</dbReference>
<dbReference type="EC" id="3.4.19.3" evidence="9"/>
<dbReference type="InterPro" id="IPR029762">
    <property type="entry name" value="PGP-I_bact-type"/>
</dbReference>
<proteinExistence type="inferred from homology"/>
<dbReference type="PRINTS" id="PR00706">
    <property type="entry name" value="PYROGLUPTASE"/>
</dbReference>
<dbReference type="InterPro" id="IPR000816">
    <property type="entry name" value="Peptidase_C15"/>
</dbReference>
<comment type="function">
    <text evidence="2">Removes 5-oxoproline from various penultimate amino acid residues except L-proline.</text>
</comment>
<dbReference type="Gene3D" id="3.40.630.20">
    <property type="entry name" value="Peptidase C15, pyroglutamyl peptidase I-like"/>
    <property type="match status" value="1"/>
</dbReference>
<dbReference type="InterPro" id="IPR016125">
    <property type="entry name" value="Peptidase_C15-like"/>
</dbReference>
<evidence type="ECO:0000256" key="9">
    <source>
        <dbReference type="PROSITE-ProRule" id="PRU10076"/>
    </source>
</evidence>
<dbReference type="CDD" id="cd00501">
    <property type="entry name" value="Peptidase_C15"/>
    <property type="match status" value="1"/>
</dbReference>
<dbReference type="FunFam" id="3.40.630.20:FF:000001">
    <property type="entry name" value="Pyrrolidone-carboxylate peptidase"/>
    <property type="match status" value="1"/>
</dbReference>
<dbReference type="PIRSF" id="PIRSF015592">
    <property type="entry name" value="Prld-crbxl_pptds"/>
    <property type="match status" value="1"/>
</dbReference>
<organism evidence="11 12">
    <name type="scientific">Streptomyces reniochalinae</name>
    <dbReference type="NCBI Taxonomy" id="2250578"/>
    <lineage>
        <taxon>Bacteria</taxon>
        <taxon>Bacillati</taxon>
        <taxon>Actinomycetota</taxon>
        <taxon>Actinomycetes</taxon>
        <taxon>Kitasatosporales</taxon>
        <taxon>Streptomycetaceae</taxon>
        <taxon>Streptomyces</taxon>
    </lineage>
</organism>
<dbReference type="SUPFAM" id="SSF53182">
    <property type="entry name" value="Pyrrolidone carboxyl peptidase (pyroglutamate aminopeptidase)"/>
    <property type="match status" value="1"/>
</dbReference>
<keyword evidence="6" id="KW-0645">Protease</keyword>
<dbReference type="PROSITE" id="PS01334">
    <property type="entry name" value="PYRASE_CYS"/>
    <property type="match status" value="1"/>
</dbReference>
<evidence type="ECO:0000256" key="10">
    <source>
        <dbReference type="PROSITE-ProRule" id="PRU10077"/>
    </source>
</evidence>
<reference evidence="11 12" key="1">
    <citation type="submission" date="2018-06" db="EMBL/GenBank/DDBJ databases">
        <title>Streptomyces reniochalinae sp. nov. and Streptomyces diacarnus sp. nov. from marine sponges.</title>
        <authorList>
            <person name="Li L."/>
        </authorList>
    </citation>
    <scope>NUCLEOTIDE SEQUENCE [LARGE SCALE GENOMIC DNA]</scope>
    <source>
        <strain evidence="11 12">LHW50302</strain>
    </source>
</reference>
<name>A0A367EAT7_9ACTN</name>
<evidence type="ECO:0000256" key="1">
    <source>
        <dbReference type="ARBA" id="ARBA00001770"/>
    </source>
</evidence>
<dbReference type="GO" id="GO:0005829">
    <property type="term" value="C:cytosol"/>
    <property type="evidence" value="ECO:0007669"/>
    <property type="project" value="InterPro"/>
</dbReference>
<comment type="similarity">
    <text evidence="4">Belongs to the peptidase C15 family.</text>
</comment>
<dbReference type="EMBL" id="QOIM01000042">
    <property type="protein sequence ID" value="RCG14842.1"/>
    <property type="molecule type" value="Genomic_DNA"/>
</dbReference>
<accession>A0A367EAT7</accession>
<protein>
    <recommendedName>
        <fullName evidence="9">Pyroglutamyl-peptidase I</fullName>
        <ecNumber evidence="9">3.4.19.3</ecNumber>
    </recommendedName>
</protein>
<dbReference type="Proteomes" id="UP000253507">
    <property type="component" value="Unassembled WGS sequence"/>
</dbReference>
<dbReference type="GO" id="GO:0006508">
    <property type="term" value="P:proteolysis"/>
    <property type="evidence" value="ECO:0007669"/>
    <property type="project" value="UniProtKB-KW"/>
</dbReference>
<dbReference type="InterPro" id="IPR033693">
    <property type="entry name" value="PGPEP1_Glu_AS"/>
</dbReference>
<comment type="subcellular location">
    <subcellularLocation>
        <location evidence="3">Cytoplasm</location>
    </subcellularLocation>
</comment>
<dbReference type="PANTHER" id="PTHR23402">
    <property type="entry name" value="PROTEASE FAMILY C15 PYROGLUTAMYL-PEPTIDASE I-RELATED"/>
    <property type="match status" value="1"/>
</dbReference>
<evidence type="ECO:0000313" key="12">
    <source>
        <dbReference type="Proteomes" id="UP000253507"/>
    </source>
</evidence>
<dbReference type="InterPro" id="IPR036440">
    <property type="entry name" value="Peptidase_C15-like_sf"/>
</dbReference>
<evidence type="ECO:0000256" key="4">
    <source>
        <dbReference type="ARBA" id="ARBA00006641"/>
    </source>
</evidence>
<dbReference type="PROSITE" id="PS01333">
    <property type="entry name" value="PYRASE_GLU"/>
    <property type="match status" value="1"/>
</dbReference>
<evidence type="ECO:0000256" key="6">
    <source>
        <dbReference type="ARBA" id="ARBA00022670"/>
    </source>
</evidence>
<keyword evidence="12" id="KW-1185">Reference proteome</keyword>
<feature type="active site" evidence="10">
    <location>
        <position position="158"/>
    </location>
</feature>
<dbReference type="Pfam" id="PF01470">
    <property type="entry name" value="Peptidase_C15"/>
    <property type="match status" value="1"/>
</dbReference>